<sequence>MNDSFHADPEQLASDASEFHGLAERAGRIHADLRTTLDSLGHPWGDDDAGRSFAEVYAAPADETLGRLAALPSQLGDVGGRFVAAAKTYENADATGVTELTATEQDR</sequence>
<reference evidence="1 2" key="1">
    <citation type="submission" date="2019-03" db="EMBL/GenBank/DDBJ databases">
        <title>Genomic Encyclopedia of Type Strains, Phase IV (KMG-IV): sequencing the most valuable type-strain genomes for metagenomic binning, comparative biology and taxonomic classification.</title>
        <authorList>
            <person name="Goeker M."/>
        </authorList>
    </citation>
    <scope>NUCLEOTIDE SEQUENCE [LARGE SCALE GENOMIC DNA]</scope>
    <source>
        <strain evidence="1 2">DSM 45361</strain>
    </source>
</reference>
<dbReference type="SUPFAM" id="SSF140453">
    <property type="entry name" value="EsxAB dimer-like"/>
    <property type="match status" value="1"/>
</dbReference>
<dbReference type="AlphaFoldDB" id="A0A4R6S286"/>
<evidence type="ECO:0000313" key="2">
    <source>
        <dbReference type="Proteomes" id="UP000295444"/>
    </source>
</evidence>
<comment type="caution">
    <text evidence="1">The sequence shown here is derived from an EMBL/GenBank/DDBJ whole genome shotgun (WGS) entry which is preliminary data.</text>
</comment>
<dbReference type="RefSeq" id="WP_133852688.1">
    <property type="nucleotide sequence ID" value="NZ_SNXZ01000006.1"/>
</dbReference>
<organism evidence="1 2">
    <name type="scientific">Labedaea rhizosphaerae</name>
    <dbReference type="NCBI Taxonomy" id="598644"/>
    <lineage>
        <taxon>Bacteria</taxon>
        <taxon>Bacillati</taxon>
        <taxon>Actinomycetota</taxon>
        <taxon>Actinomycetes</taxon>
        <taxon>Pseudonocardiales</taxon>
        <taxon>Pseudonocardiaceae</taxon>
        <taxon>Labedaea</taxon>
    </lineage>
</organism>
<keyword evidence="2" id="KW-1185">Reference proteome</keyword>
<dbReference type="InterPro" id="IPR036689">
    <property type="entry name" value="ESAT-6-like_sf"/>
</dbReference>
<evidence type="ECO:0000313" key="1">
    <source>
        <dbReference type="EMBL" id="TDP93661.1"/>
    </source>
</evidence>
<proteinExistence type="predicted"/>
<dbReference type="EMBL" id="SNXZ01000006">
    <property type="protein sequence ID" value="TDP93661.1"/>
    <property type="molecule type" value="Genomic_DNA"/>
</dbReference>
<protein>
    <recommendedName>
        <fullName evidence="3">Excreted virulence factor EspC (Type VII ESX diderm)</fullName>
    </recommendedName>
</protein>
<accession>A0A4R6S286</accession>
<dbReference type="Gene3D" id="1.10.287.1060">
    <property type="entry name" value="ESAT-6-like"/>
    <property type="match status" value="1"/>
</dbReference>
<evidence type="ECO:0008006" key="3">
    <source>
        <dbReference type="Google" id="ProtNLM"/>
    </source>
</evidence>
<name>A0A4R6S286_LABRH</name>
<dbReference type="OrthoDB" id="4562539at2"/>
<dbReference type="Proteomes" id="UP000295444">
    <property type="component" value="Unassembled WGS sequence"/>
</dbReference>
<gene>
    <name evidence="1" type="ORF">EV186_10655</name>
</gene>